<dbReference type="EMBL" id="JACJTU010000012">
    <property type="protein sequence ID" value="MBD2735135.1"/>
    <property type="molecule type" value="Genomic_DNA"/>
</dbReference>
<evidence type="ECO:0000313" key="2">
    <source>
        <dbReference type="Proteomes" id="UP000637383"/>
    </source>
</evidence>
<comment type="caution">
    <text evidence="1">The sequence shown here is derived from an EMBL/GenBank/DDBJ whole genome shotgun (WGS) entry which is preliminary data.</text>
</comment>
<sequence>MTPRLTQEELAQIVTEVESLQTRREAELDQQQVKEILQEMNLPPELLDEAVVQLNRRQALSVQQSQNRWITSGVVAFLAVVSASTIFVMQQQNSALARVSAQQDSVSLAQNNSGNLNTISRQTNPEVFYRVTLKDAPLGKKLALSCNWIDPSGQIVKQNSYQTREINTSVWNTQCRHTINSAATVGKWQVQMFLEGRQISDETFQVN</sequence>
<evidence type="ECO:0000313" key="1">
    <source>
        <dbReference type="EMBL" id="MBD2735135.1"/>
    </source>
</evidence>
<protein>
    <submittedName>
        <fullName evidence="1">DUF3859 domain-containing protein</fullName>
    </submittedName>
</protein>
<name>A0ABR8KA06_9NOSO</name>
<proteinExistence type="predicted"/>
<organism evidence="1 2">
    <name type="scientific">Nostoc paludosum FACHB-159</name>
    <dbReference type="NCBI Taxonomy" id="2692908"/>
    <lineage>
        <taxon>Bacteria</taxon>
        <taxon>Bacillati</taxon>
        <taxon>Cyanobacteriota</taxon>
        <taxon>Cyanophyceae</taxon>
        <taxon>Nostocales</taxon>
        <taxon>Nostocaceae</taxon>
        <taxon>Nostoc</taxon>
    </lineage>
</organism>
<keyword evidence="2" id="KW-1185">Reference proteome</keyword>
<accession>A0ABR8KA06</accession>
<gene>
    <name evidence="1" type="ORF">H6H03_14755</name>
</gene>
<dbReference type="Proteomes" id="UP000637383">
    <property type="component" value="Unassembled WGS sequence"/>
</dbReference>
<reference evidence="1 2" key="1">
    <citation type="journal article" date="2020" name="ISME J.">
        <title>Comparative genomics reveals insights into cyanobacterial evolution and habitat adaptation.</title>
        <authorList>
            <person name="Chen M.Y."/>
            <person name="Teng W.K."/>
            <person name="Zhao L."/>
            <person name="Hu C.X."/>
            <person name="Zhou Y.K."/>
            <person name="Han B.P."/>
            <person name="Song L.R."/>
            <person name="Shu W.S."/>
        </authorList>
    </citation>
    <scope>NUCLEOTIDE SEQUENCE [LARGE SCALE GENOMIC DNA]</scope>
    <source>
        <strain evidence="1 2">FACHB-159</strain>
    </source>
</reference>
<dbReference type="RefSeq" id="WP_190955809.1">
    <property type="nucleotide sequence ID" value="NZ_JACJTU010000012.1"/>
</dbReference>